<sequence length="264" mass="30906">MDISIIIVNYKSRGLALNCLKSIKEADWDALKYEIIVVDNNSVDSLGEILAWQNPEIKFIQSNKNLGMGAGNNLGLRGAQGKYLVVMNPDTIAFKDTFKILYDYLEANPRVGLAGPKQFYPDKTVQDTCFRWYGPLTPIFRRLPLECLPFVKKDLDRFLMKDYNKEEARPVDWLLGSFLFCRAKALEQVGLFDERFFLYFEDTELCRRFWQKGWQVIYYPAAQIIHNLQRQSAKTAWYKFFTSKATVYHIVSWLKYLRKWGISN</sequence>
<dbReference type="Pfam" id="PF00535">
    <property type="entry name" value="Glycos_transf_2"/>
    <property type="match status" value="1"/>
</dbReference>
<dbReference type="InterPro" id="IPR029044">
    <property type="entry name" value="Nucleotide-diphossugar_trans"/>
</dbReference>
<proteinExistence type="predicted"/>
<dbReference type="InterPro" id="IPR001173">
    <property type="entry name" value="Glyco_trans_2-like"/>
</dbReference>
<accession>A0A2M6WSA1</accession>
<evidence type="ECO:0000259" key="2">
    <source>
        <dbReference type="Pfam" id="PF13632"/>
    </source>
</evidence>
<comment type="caution">
    <text evidence="3">The sequence shown here is derived from an EMBL/GenBank/DDBJ whole genome shotgun (WGS) entry which is preliminary data.</text>
</comment>
<organism evidence="3 4">
    <name type="scientific">Candidatus Falkowbacteria bacterium CG10_big_fil_rev_8_21_14_0_10_38_22</name>
    <dbReference type="NCBI Taxonomy" id="1974564"/>
    <lineage>
        <taxon>Bacteria</taxon>
        <taxon>Candidatus Falkowiibacteriota</taxon>
    </lineage>
</organism>
<name>A0A2M6WSA1_9BACT</name>
<dbReference type="Pfam" id="PF13632">
    <property type="entry name" value="Glyco_trans_2_3"/>
    <property type="match status" value="1"/>
</dbReference>
<dbReference type="Gene3D" id="3.90.550.10">
    <property type="entry name" value="Spore Coat Polysaccharide Biosynthesis Protein SpsA, Chain A"/>
    <property type="match status" value="1"/>
</dbReference>
<protein>
    <recommendedName>
        <fullName evidence="1 2">Glycosyltransferase 2-like domain-containing protein</fullName>
    </recommendedName>
</protein>
<reference evidence="4" key="1">
    <citation type="submission" date="2017-09" db="EMBL/GenBank/DDBJ databases">
        <title>Depth-based differentiation of microbial function through sediment-hosted aquifers and enrichment of novel symbionts in the deep terrestrial subsurface.</title>
        <authorList>
            <person name="Probst A.J."/>
            <person name="Ladd B."/>
            <person name="Jarett J.K."/>
            <person name="Geller-Mcgrath D.E."/>
            <person name="Sieber C.M.K."/>
            <person name="Emerson J.B."/>
            <person name="Anantharaman K."/>
            <person name="Thomas B.C."/>
            <person name="Malmstrom R."/>
            <person name="Stieglmeier M."/>
            <person name="Klingl A."/>
            <person name="Woyke T."/>
            <person name="Ryan C.M."/>
            <person name="Banfield J.F."/>
        </authorList>
    </citation>
    <scope>NUCLEOTIDE SEQUENCE [LARGE SCALE GENOMIC DNA]</scope>
</reference>
<dbReference type="Proteomes" id="UP000228964">
    <property type="component" value="Unassembled WGS sequence"/>
</dbReference>
<evidence type="ECO:0000313" key="4">
    <source>
        <dbReference type="Proteomes" id="UP000228964"/>
    </source>
</evidence>
<evidence type="ECO:0000259" key="1">
    <source>
        <dbReference type="Pfam" id="PF00535"/>
    </source>
</evidence>
<dbReference type="PANTHER" id="PTHR43179:SF7">
    <property type="entry name" value="RHAMNOSYLTRANSFERASE WBBL"/>
    <property type="match status" value="1"/>
</dbReference>
<dbReference type="SUPFAM" id="SSF53448">
    <property type="entry name" value="Nucleotide-diphospho-sugar transferases"/>
    <property type="match status" value="1"/>
</dbReference>
<evidence type="ECO:0000313" key="3">
    <source>
        <dbReference type="EMBL" id="PIT95576.1"/>
    </source>
</evidence>
<dbReference type="PANTHER" id="PTHR43179">
    <property type="entry name" value="RHAMNOSYLTRANSFERASE WBBL"/>
    <property type="match status" value="1"/>
</dbReference>
<feature type="domain" description="Glycosyltransferase 2-like" evidence="1">
    <location>
        <begin position="4"/>
        <end position="127"/>
    </location>
</feature>
<feature type="domain" description="Glycosyltransferase 2-like" evidence="2">
    <location>
        <begin position="169"/>
        <end position="226"/>
    </location>
</feature>
<dbReference type="AlphaFoldDB" id="A0A2M6WSA1"/>
<dbReference type="CDD" id="cd04186">
    <property type="entry name" value="GT_2_like_c"/>
    <property type="match status" value="1"/>
</dbReference>
<gene>
    <name evidence="3" type="ORF">COT96_00490</name>
</gene>
<dbReference type="EMBL" id="PFAO01000010">
    <property type="protein sequence ID" value="PIT95576.1"/>
    <property type="molecule type" value="Genomic_DNA"/>
</dbReference>